<dbReference type="RefSeq" id="WP_378257072.1">
    <property type="nucleotide sequence ID" value="NZ_JBHSJV010000001.1"/>
</dbReference>
<organism evidence="3 4">
    <name type="scientific">Aquimarina hainanensis</name>
    <dbReference type="NCBI Taxonomy" id="1578017"/>
    <lineage>
        <taxon>Bacteria</taxon>
        <taxon>Pseudomonadati</taxon>
        <taxon>Bacteroidota</taxon>
        <taxon>Flavobacteriia</taxon>
        <taxon>Flavobacteriales</taxon>
        <taxon>Flavobacteriaceae</taxon>
        <taxon>Aquimarina</taxon>
    </lineage>
</organism>
<keyword evidence="1 2" id="KW-0732">Signal</keyword>
<reference evidence="4" key="1">
    <citation type="journal article" date="2019" name="Int. J. Syst. Evol. Microbiol.">
        <title>The Global Catalogue of Microorganisms (GCM) 10K type strain sequencing project: providing services to taxonomists for standard genome sequencing and annotation.</title>
        <authorList>
            <consortium name="The Broad Institute Genomics Platform"/>
            <consortium name="The Broad Institute Genome Sequencing Center for Infectious Disease"/>
            <person name="Wu L."/>
            <person name="Ma J."/>
        </authorList>
    </citation>
    <scope>NUCLEOTIDE SEQUENCE [LARGE SCALE GENOMIC DNA]</scope>
    <source>
        <strain evidence="4">KCTC 42423</strain>
    </source>
</reference>
<name>A0ABW5N7E8_9FLAO</name>
<dbReference type="Proteomes" id="UP001597459">
    <property type="component" value="Unassembled WGS sequence"/>
</dbReference>
<evidence type="ECO:0000313" key="4">
    <source>
        <dbReference type="Proteomes" id="UP001597459"/>
    </source>
</evidence>
<evidence type="ECO:0000256" key="1">
    <source>
        <dbReference type="ARBA" id="ARBA00022729"/>
    </source>
</evidence>
<dbReference type="InterPro" id="IPR029058">
    <property type="entry name" value="AB_hydrolase_fold"/>
</dbReference>
<proteinExistence type="predicted"/>
<protein>
    <submittedName>
        <fullName evidence="3">T9SS type A sorting domain-containing protein</fullName>
    </submittedName>
</protein>
<dbReference type="Gene3D" id="3.40.50.1820">
    <property type="entry name" value="alpha/beta hydrolase"/>
    <property type="match status" value="1"/>
</dbReference>
<accession>A0ABW5N7E8</accession>
<dbReference type="Pfam" id="PF06028">
    <property type="entry name" value="DUF915"/>
    <property type="match status" value="1"/>
</dbReference>
<gene>
    <name evidence="3" type="ORF">ACFSTE_11895</name>
</gene>
<feature type="chain" id="PRO_5046165920" evidence="2">
    <location>
        <begin position="19"/>
        <end position="597"/>
    </location>
</feature>
<evidence type="ECO:0000313" key="3">
    <source>
        <dbReference type="EMBL" id="MFD2591530.1"/>
    </source>
</evidence>
<dbReference type="NCBIfam" id="TIGR04183">
    <property type="entry name" value="Por_Secre_tail"/>
    <property type="match status" value="1"/>
</dbReference>
<dbReference type="InterPro" id="IPR010315">
    <property type="entry name" value="DUF915_hydro-like"/>
</dbReference>
<dbReference type="SUPFAM" id="SSF53474">
    <property type="entry name" value="alpha/beta-Hydrolases"/>
    <property type="match status" value="1"/>
</dbReference>
<comment type="caution">
    <text evidence="3">The sequence shown here is derived from an EMBL/GenBank/DDBJ whole genome shotgun (WGS) entry which is preliminary data.</text>
</comment>
<evidence type="ECO:0000256" key="2">
    <source>
        <dbReference type="SAM" id="SignalP"/>
    </source>
</evidence>
<sequence length="597" mass="67346">MKFQLITLLLFFSLTSYTQNFKEIQLPTPTKITNNFIGPLFHPTIHYGATPENYNGKVIVFNHGYIDLNQSQFLFKNTFYQDVFNEGYQAVFVATTRGEGLWTNGKLLASALDIITHKYGIPQVYLIAHSNGGKAAEAAMFHYGKKDKVANVFALGTPFWGTYLADISQVPLLNWIWKLTGLNEGARTSTTYYCRDIVRPYFDKHPGNQPQKFISFGASGFYNSSVPIAAPVFLVSGGVLLAKQGSNDGVAPYSSTLRPNATIHFKDKDPNAIFDHLDISFGQFSWKHIRPYIENDNKRTFLETTSLKPSTTSLESNYYLIQSDKEHRLHLEKSTSKTQWIDIIHKKENTIFQTSNTHNKKKDIIPVHKIPHRTILQPTKKDMALHSDSAFIAFVKDANGPVMSFSNEISSQKPFLEVSFTTPEKEKFSVPTNFDVWGVIYDTSSEDINDPEEIINFTKNGNKFVFDPSVLPHGVYSIIIHATNHQNIKRNLISGFVLGNEDPFMTFNPESTTPKEQPNIVITPSVIEDTATISILTPPPYDATITVYTIHGQKVLSLPLPESQNNSYDISGPLQKLQSGVYLLKYDTQKAIRFIKK</sequence>
<keyword evidence="4" id="KW-1185">Reference proteome</keyword>
<feature type="signal peptide" evidence="2">
    <location>
        <begin position="1"/>
        <end position="18"/>
    </location>
</feature>
<dbReference type="EMBL" id="JBHULX010000021">
    <property type="protein sequence ID" value="MFD2591530.1"/>
    <property type="molecule type" value="Genomic_DNA"/>
</dbReference>
<dbReference type="InterPro" id="IPR026444">
    <property type="entry name" value="Secre_tail"/>
</dbReference>